<keyword evidence="4 10" id="KW-0378">Hydrolase</keyword>
<feature type="domain" description="ERAP1-like C-terminal" evidence="12">
    <location>
        <begin position="539"/>
        <end position="832"/>
    </location>
</feature>
<dbReference type="InterPro" id="IPR042097">
    <property type="entry name" value="Aminopeptidase_N-like_N_sf"/>
</dbReference>
<dbReference type="OrthoDB" id="10031169at2759"/>
<keyword evidence="3 8" id="KW-0479">Metal-binding</keyword>
<evidence type="ECO:0000256" key="3">
    <source>
        <dbReference type="ARBA" id="ARBA00022723"/>
    </source>
</evidence>
<dbReference type="GO" id="GO:0070006">
    <property type="term" value="F:metalloaminopeptidase activity"/>
    <property type="evidence" value="ECO:0007669"/>
    <property type="project" value="TreeGrafter"/>
</dbReference>
<dbReference type="GO" id="GO:0005854">
    <property type="term" value="C:nascent polypeptide-associated complex"/>
    <property type="evidence" value="ECO:0007669"/>
    <property type="project" value="EnsemblFungi"/>
</dbReference>
<dbReference type="GO" id="GO:0042277">
    <property type="term" value="F:peptide binding"/>
    <property type="evidence" value="ECO:0007669"/>
    <property type="project" value="TreeGrafter"/>
</dbReference>
<evidence type="ECO:0000256" key="7">
    <source>
        <dbReference type="PIRSR" id="PIRSR634016-1"/>
    </source>
</evidence>
<dbReference type="GO" id="GO:0006508">
    <property type="term" value="P:proteolysis"/>
    <property type="evidence" value="ECO:0007669"/>
    <property type="project" value="UniProtKB-KW"/>
</dbReference>
<evidence type="ECO:0000256" key="6">
    <source>
        <dbReference type="ARBA" id="ARBA00023049"/>
    </source>
</evidence>
<dbReference type="InterPro" id="IPR001930">
    <property type="entry name" value="Peptidase_M1"/>
</dbReference>
<keyword evidence="15" id="KW-1185">Reference proteome</keyword>
<evidence type="ECO:0000259" key="13">
    <source>
        <dbReference type="Pfam" id="PF17900"/>
    </source>
</evidence>
<proteinExistence type="inferred from homology"/>
<dbReference type="GO" id="GO:0042254">
    <property type="term" value="P:ribosome biogenesis"/>
    <property type="evidence" value="ECO:0007669"/>
    <property type="project" value="EnsemblFungi"/>
</dbReference>
<feature type="binding site" evidence="8">
    <location>
        <position position="342"/>
    </location>
    <ligand>
        <name>Zn(2+)</name>
        <dbReference type="ChEBI" id="CHEBI:29105"/>
        <note>catalytic</note>
    </ligand>
</feature>
<evidence type="ECO:0000256" key="1">
    <source>
        <dbReference type="ARBA" id="ARBA00010136"/>
    </source>
</evidence>
<dbReference type="EMBL" id="LT598455">
    <property type="protein sequence ID" value="SCU88303.1"/>
    <property type="molecule type" value="Genomic_DNA"/>
</dbReference>
<feature type="active site" description="Proton acceptor" evidence="7">
    <location>
        <position position="320"/>
    </location>
</feature>
<keyword evidence="10" id="KW-0031">Aminopeptidase</keyword>
<feature type="domain" description="Peptidase M1 membrane alanine aminopeptidase" evidence="11">
    <location>
        <begin position="246"/>
        <end position="469"/>
    </location>
</feature>
<dbReference type="InterPro" id="IPR014782">
    <property type="entry name" value="Peptidase_M1_dom"/>
</dbReference>
<evidence type="ECO:0000259" key="12">
    <source>
        <dbReference type="Pfam" id="PF11838"/>
    </source>
</evidence>
<evidence type="ECO:0000256" key="8">
    <source>
        <dbReference type="PIRSR" id="PIRSR634016-3"/>
    </source>
</evidence>
<dbReference type="STRING" id="1266660.A0A1G4JDR7"/>
<dbReference type="InterPro" id="IPR045357">
    <property type="entry name" value="Aminopeptidase_N-like_N"/>
</dbReference>
<reference evidence="15" key="1">
    <citation type="submission" date="2016-03" db="EMBL/GenBank/DDBJ databases">
        <authorList>
            <person name="Devillers H."/>
        </authorList>
    </citation>
    <scope>NUCLEOTIDE SEQUENCE [LARGE SCALE GENOMIC DNA]</scope>
</reference>
<dbReference type="InterPro" id="IPR050344">
    <property type="entry name" value="Peptidase_M1_aminopeptidases"/>
</dbReference>
<dbReference type="CDD" id="cd09601">
    <property type="entry name" value="M1_APN-Q_like"/>
    <property type="match status" value="1"/>
</dbReference>
<feature type="site" description="Transition state stabilizer" evidence="9">
    <location>
        <position position="407"/>
    </location>
</feature>
<dbReference type="InterPro" id="IPR027268">
    <property type="entry name" value="Peptidase_M4/M1_CTD_sf"/>
</dbReference>
<name>A0A1G4JDR7_9SACH</name>
<comment type="cofactor">
    <cofactor evidence="8 10">
        <name>Zn(2+)</name>
        <dbReference type="ChEBI" id="CHEBI:29105"/>
    </cofactor>
    <text evidence="8 10">Binds 1 zinc ion per subunit.</text>
</comment>
<dbReference type="GO" id="GO:0043171">
    <property type="term" value="P:peptide catabolic process"/>
    <property type="evidence" value="ECO:0007669"/>
    <property type="project" value="TreeGrafter"/>
</dbReference>
<feature type="binding site" evidence="8">
    <location>
        <position position="323"/>
    </location>
    <ligand>
        <name>Zn(2+)</name>
        <dbReference type="ChEBI" id="CHEBI:29105"/>
        <note>catalytic</note>
    </ligand>
</feature>
<dbReference type="Gene3D" id="1.25.50.20">
    <property type="match status" value="1"/>
</dbReference>
<evidence type="ECO:0000256" key="9">
    <source>
        <dbReference type="PIRSR" id="PIRSR634016-4"/>
    </source>
</evidence>
<dbReference type="Pfam" id="PF17900">
    <property type="entry name" value="Peptidase_M1_N"/>
    <property type="match status" value="1"/>
</dbReference>
<dbReference type="GO" id="GO:0016020">
    <property type="term" value="C:membrane"/>
    <property type="evidence" value="ECO:0007669"/>
    <property type="project" value="TreeGrafter"/>
</dbReference>
<dbReference type="GO" id="GO:0008270">
    <property type="term" value="F:zinc ion binding"/>
    <property type="evidence" value="ECO:0007669"/>
    <property type="project" value="UniProtKB-UniRule"/>
</dbReference>
<dbReference type="GO" id="GO:2000765">
    <property type="term" value="P:regulation of cytoplasmic translation"/>
    <property type="evidence" value="ECO:0007669"/>
    <property type="project" value="EnsemblFungi"/>
</dbReference>
<dbReference type="Gene3D" id="2.60.40.1730">
    <property type="entry name" value="tricorn interacting facor f3 domain"/>
    <property type="match status" value="1"/>
</dbReference>
<keyword evidence="6 10" id="KW-0482">Metalloprotease</keyword>
<dbReference type="Pfam" id="PF11838">
    <property type="entry name" value="ERAP1_C"/>
    <property type="match status" value="1"/>
</dbReference>
<evidence type="ECO:0000256" key="10">
    <source>
        <dbReference type="RuleBase" id="RU364040"/>
    </source>
</evidence>
<keyword evidence="5 8" id="KW-0862">Zinc</keyword>
<evidence type="ECO:0000259" key="11">
    <source>
        <dbReference type="Pfam" id="PF01433"/>
    </source>
</evidence>
<gene>
    <name evidence="14" type="ORF">LADA_0E09384G</name>
</gene>
<dbReference type="Gene3D" id="1.10.390.10">
    <property type="entry name" value="Neutral Protease Domain 2"/>
    <property type="match status" value="1"/>
</dbReference>
<evidence type="ECO:0000256" key="2">
    <source>
        <dbReference type="ARBA" id="ARBA00022670"/>
    </source>
</evidence>
<evidence type="ECO:0000256" key="4">
    <source>
        <dbReference type="ARBA" id="ARBA00022801"/>
    </source>
</evidence>
<dbReference type="PRINTS" id="PR00756">
    <property type="entry name" value="ALADIPTASE"/>
</dbReference>
<feature type="domain" description="Aminopeptidase N-like N-terminal" evidence="13">
    <location>
        <begin position="10"/>
        <end position="207"/>
    </location>
</feature>
<evidence type="ECO:0000256" key="5">
    <source>
        <dbReference type="ARBA" id="ARBA00022833"/>
    </source>
</evidence>
<comment type="similarity">
    <text evidence="1 10">Belongs to the peptidase M1 family.</text>
</comment>
<dbReference type="InterPro" id="IPR034016">
    <property type="entry name" value="M1_APN-typ"/>
</dbReference>
<feature type="binding site" evidence="8">
    <location>
        <position position="319"/>
    </location>
    <ligand>
        <name>Zn(2+)</name>
        <dbReference type="ChEBI" id="CHEBI:29105"/>
        <note>catalytic</note>
    </ligand>
</feature>
<dbReference type="GO" id="GO:1990593">
    <property type="term" value="F:nascent polypeptide-associated complex binding"/>
    <property type="evidence" value="ECO:0007669"/>
    <property type="project" value="EnsemblFungi"/>
</dbReference>
<accession>A0A1G4JDR7</accession>
<dbReference type="SUPFAM" id="SSF63737">
    <property type="entry name" value="Leukotriene A4 hydrolase N-terminal domain"/>
    <property type="match status" value="1"/>
</dbReference>
<evidence type="ECO:0000313" key="15">
    <source>
        <dbReference type="Proteomes" id="UP000190274"/>
    </source>
</evidence>
<evidence type="ECO:0000313" key="14">
    <source>
        <dbReference type="EMBL" id="SCU88303.1"/>
    </source>
</evidence>
<dbReference type="AlphaFoldDB" id="A0A1G4JDR7"/>
<dbReference type="Proteomes" id="UP000190274">
    <property type="component" value="Chromosome E"/>
</dbReference>
<dbReference type="PANTHER" id="PTHR11533">
    <property type="entry name" value="PROTEASE M1 ZINC METALLOPROTEASE"/>
    <property type="match status" value="1"/>
</dbReference>
<keyword evidence="2 10" id="KW-0645">Protease</keyword>
<sequence>MLSLTNSLIPTKYEVELTIEPSRANFRGFLRVFLTKNRNSGVSDEVTGFSLHGQDLVVLSAKIGDKSLTVTCNRQVGVIQFQAETGPLAISQQLQKEVVVDIEYVGKIHSIKTFQDFTRGIFKTNFMDPDTGNSDNYVVATHGQPGFAKMMVPCIDEINHKAQFQLTINTLERFVVVSNTPMVSQSAPGPQSTLKKVRFGTTPLMTPSLFGFTLGDLKSIEAEVPLPQGHLPVRFFAVQDVELATFGLDTVCEFLPALQEMFQVEYPLKKLDFALVPFLSDMAMENFGLVTVQQGHLLLEPSMLADATTRGQVQQLVVHELVHQWMGNLISFDSWEHLWFNEAFATWCACEILSVTTGKDHWSSQEYLQQLNSSLKQDASIECQSIVQSSHKSTIVQTSDAVDPHSYTKGIAIIRSLQRCIGPKKFKEALQSFMGQVEFHKRGIKPSEIWNYFGQLLKSANIANFMFSWTQTASFPVLHVSVKDGATVLKQHRSQGGANDDTEDVPYHLPLFARLPDGSMDEKHVLMTDRSLTLTYPTIVFNSDVQGYYRVSYESAKCYDRLCDGLVSGALSELDLYGVFRDLEGFLGDETYQKREHIDGLLQVLRTIASRVELEMFPKYYHGLSLGLTILQQFEVSILRFGSDKNDFGFVASIIGPLFRQFKWPNDFQNGKYEFHQLHTMSQVLSAGKSLPEVQSVCAKYYKIVLQGPNNALPSEILDSIFTVSSFQNSSLKHWKKHYELAKSSQGISNHISGLSAGEIQTIALETVGFSTSLELVRKVLNYVLTNFDVDGSERALFGLSYNAKYSYGAEQIRDVVWEWFTLHFDKWAQKSVLDDSRNTQRLRNTLMAISVVVFEMWQDAPEKIDIFTIAKQAKFGKGLRIAEIWASVKRSNVPKMIIYQGLLGF</sequence>
<dbReference type="Pfam" id="PF01433">
    <property type="entry name" value="Peptidase_M1"/>
    <property type="match status" value="1"/>
</dbReference>
<dbReference type="EC" id="3.4.11.-" evidence="10"/>
<dbReference type="PANTHER" id="PTHR11533:SF299">
    <property type="entry name" value="AMINOPEPTIDASE"/>
    <property type="match status" value="1"/>
</dbReference>
<dbReference type="SUPFAM" id="SSF55486">
    <property type="entry name" value="Metalloproteases ('zincins'), catalytic domain"/>
    <property type="match status" value="1"/>
</dbReference>
<protein>
    <recommendedName>
        <fullName evidence="10">Aminopeptidase</fullName>
        <ecNumber evidence="10">3.4.11.-</ecNumber>
    </recommendedName>
</protein>
<dbReference type="InterPro" id="IPR024571">
    <property type="entry name" value="ERAP1-like_C_dom"/>
</dbReference>
<organism evidence="14 15">
    <name type="scientific">Lachancea dasiensis</name>
    <dbReference type="NCBI Taxonomy" id="1072105"/>
    <lineage>
        <taxon>Eukaryota</taxon>
        <taxon>Fungi</taxon>
        <taxon>Dikarya</taxon>
        <taxon>Ascomycota</taxon>
        <taxon>Saccharomycotina</taxon>
        <taxon>Saccharomycetes</taxon>
        <taxon>Saccharomycetales</taxon>
        <taxon>Saccharomycetaceae</taxon>
        <taxon>Lachancea</taxon>
    </lineage>
</organism>